<sequence>MASVPSIDLNADLGEGFGIWTLGDDEAMLDIVTSANIACGFHGGDPSTMRRVCRAAARRHVIIGAHVSYPDLAGFGRRFIDIDPAELRDAVLYQIGALDGFAQVAGVGVAYVKPHGALYHACSSRPDHAAAVANAAHDYDPAMSVLGAPGSPLLDAVDANGMEPVAEAFADRSYQSDGSLVPRSQPGAVLHDPDVVAARAVKMAIDRQVDAIDGTPVAVTARSLCVHGDTPGAVALARQVRDALRADGVDIHPFAYL</sequence>
<comment type="caution">
    <text evidence="2">The sequence shown here is derived from an EMBL/GenBank/DDBJ whole genome shotgun (WGS) entry which is preliminary data.</text>
</comment>
<dbReference type="SUPFAM" id="SSF88713">
    <property type="entry name" value="Glycoside hydrolase/deacetylase"/>
    <property type="match status" value="1"/>
</dbReference>
<evidence type="ECO:0000313" key="2">
    <source>
        <dbReference type="EMBL" id="PIE31682.1"/>
    </source>
</evidence>
<dbReference type="Proteomes" id="UP000230914">
    <property type="component" value="Unassembled WGS sequence"/>
</dbReference>
<dbReference type="EC" id="3.5.2.9" evidence="1"/>
<dbReference type="InterPro" id="IPR005501">
    <property type="entry name" value="LamB/YcsF/PxpA-like"/>
</dbReference>
<dbReference type="AlphaFoldDB" id="A0A2G6K9L6"/>
<gene>
    <name evidence="1" type="primary">pxpA</name>
    <name evidence="2" type="ORF">CSA55_05120</name>
</gene>
<dbReference type="NCBIfam" id="NF003816">
    <property type="entry name" value="PRK05406.1-5"/>
    <property type="match status" value="1"/>
</dbReference>
<dbReference type="Gene3D" id="3.20.20.370">
    <property type="entry name" value="Glycoside hydrolase/deacetylase"/>
    <property type="match status" value="1"/>
</dbReference>
<dbReference type="HAMAP" id="MF_00691">
    <property type="entry name" value="PxpA"/>
    <property type="match status" value="1"/>
</dbReference>
<dbReference type="CDD" id="cd10787">
    <property type="entry name" value="LamB_YcsF_like"/>
    <property type="match status" value="1"/>
</dbReference>
<dbReference type="GO" id="GO:0005975">
    <property type="term" value="P:carbohydrate metabolic process"/>
    <property type="evidence" value="ECO:0007669"/>
    <property type="project" value="InterPro"/>
</dbReference>
<evidence type="ECO:0000313" key="3">
    <source>
        <dbReference type="Proteomes" id="UP000230914"/>
    </source>
</evidence>
<dbReference type="PANTHER" id="PTHR30292">
    <property type="entry name" value="UNCHARACTERIZED PROTEIN YBGL-RELATED"/>
    <property type="match status" value="1"/>
</dbReference>
<name>A0A2G6K9L6_9ACTN</name>
<keyword evidence="1" id="KW-0378">Hydrolase</keyword>
<dbReference type="GO" id="GO:0005524">
    <property type="term" value="F:ATP binding"/>
    <property type="evidence" value="ECO:0007669"/>
    <property type="project" value="UniProtKB-UniRule"/>
</dbReference>
<keyword evidence="1" id="KW-0067">ATP-binding</keyword>
<reference evidence="2 3" key="1">
    <citation type="submission" date="2017-10" db="EMBL/GenBank/DDBJ databases">
        <title>Novel microbial diversity and functional potential in the marine mammal oral microbiome.</title>
        <authorList>
            <person name="Dudek N.K."/>
            <person name="Sun C.L."/>
            <person name="Burstein D."/>
            <person name="Kantor R.S."/>
            <person name="Aliaga Goltsman D.S."/>
            <person name="Bik E.M."/>
            <person name="Thomas B.C."/>
            <person name="Banfield J.F."/>
            <person name="Relman D.A."/>
        </authorList>
    </citation>
    <scope>NUCLEOTIDE SEQUENCE [LARGE SCALE GENOMIC DNA]</scope>
    <source>
        <strain evidence="2">DOLJORAL78_61_10</strain>
    </source>
</reference>
<dbReference type="Pfam" id="PF03746">
    <property type="entry name" value="LamB_YcsF"/>
    <property type="match status" value="1"/>
</dbReference>
<comment type="function">
    <text evidence="1">Catalyzes the cleavage of 5-oxoproline to form L-glutamate coupled to the hydrolysis of ATP to ADP and inorganic phosphate.</text>
</comment>
<dbReference type="EMBL" id="PDSL01000069">
    <property type="protein sequence ID" value="PIE31682.1"/>
    <property type="molecule type" value="Genomic_DNA"/>
</dbReference>
<protein>
    <recommendedName>
        <fullName evidence="1">5-oxoprolinase subunit A</fullName>
        <shortName evidence="1">5-OPase subunit A</shortName>
        <ecNumber evidence="1">3.5.2.9</ecNumber>
    </recommendedName>
    <alternativeName>
        <fullName evidence="1">5-oxoprolinase (ATP-hydrolyzing) subunit A</fullName>
    </alternativeName>
</protein>
<dbReference type="NCBIfam" id="NF003814">
    <property type="entry name" value="PRK05406.1-3"/>
    <property type="match status" value="1"/>
</dbReference>
<keyword evidence="1" id="KW-0547">Nucleotide-binding</keyword>
<comment type="catalytic activity">
    <reaction evidence="1">
        <text>5-oxo-L-proline + ATP + 2 H2O = L-glutamate + ADP + phosphate + H(+)</text>
        <dbReference type="Rhea" id="RHEA:10348"/>
        <dbReference type="ChEBI" id="CHEBI:15377"/>
        <dbReference type="ChEBI" id="CHEBI:15378"/>
        <dbReference type="ChEBI" id="CHEBI:29985"/>
        <dbReference type="ChEBI" id="CHEBI:30616"/>
        <dbReference type="ChEBI" id="CHEBI:43474"/>
        <dbReference type="ChEBI" id="CHEBI:58402"/>
        <dbReference type="ChEBI" id="CHEBI:456216"/>
        <dbReference type="EC" id="3.5.2.9"/>
    </reaction>
</comment>
<comment type="similarity">
    <text evidence="1">Belongs to the LamB/PxpA family.</text>
</comment>
<dbReference type="InterPro" id="IPR011330">
    <property type="entry name" value="Glyco_hydro/deAcase_b/a-brl"/>
</dbReference>
<comment type="subunit">
    <text evidence="1">Forms a complex composed of PxpA, PxpB and PxpC.</text>
</comment>
<proteinExistence type="inferred from homology"/>
<organism evidence="2 3">
    <name type="scientific">Ilumatobacter coccineus</name>
    <dbReference type="NCBI Taxonomy" id="467094"/>
    <lineage>
        <taxon>Bacteria</taxon>
        <taxon>Bacillati</taxon>
        <taxon>Actinomycetota</taxon>
        <taxon>Acidimicrobiia</taxon>
        <taxon>Acidimicrobiales</taxon>
        <taxon>Ilumatobacteraceae</taxon>
        <taxon>Ilumatobacter</taxon>
    </lineage>
</organism>
<evidence type="ECO:0000256" key="1">
    <source>
        <dbReference type="HAMAP-Rule" id="MF_00691"/>
    </source>
</evidence>
<dbReference type="PANTHER" id="PTHR30292:SF0">
    <property type="entry name" value="5-OXOPROLINASE SUBUNIT A"/>
    <property type="match status" value="1"/>
</dbReference>
<dbReference type="GO" id="GO:0017168">
    <property type="term" value="F:5-oxoprolinase (ATP-hydrolyzing) activity"/>
    <property type="evidence" value="ECO:0007669"/>
    <property type="project" value="UniProtKB-UniRule"/>
</dbReference>
<accession>A0A2G6K9L6</accession>